<dbReference type="AlphaFoldDB" id="A0A2T9WTW7"/>
<sequence>MRSLSLKDIIEYIAAAVVIIFAFFIIAILYALFNVESYSEYAYQQFTNSLLIDRLNYCLYEDTGNPLLLFYAPNPNIIININTYLLSINNINIYQQCFMNISGKFYYLINVSNQSSEVIFTYLNFSYDDYVYFFFYNINNIGYSYYYDPYGLAYENNIDVNPYYVAYNIYNINYTYENLPSLNQFLINYFYNYSYYIYNETEYMYQNYKFINYDKILNFIENEGGNGGSGDYTEVYIQPIASYYITLPEYDSGEPIIVSLYGVGNLYMNGIYNETCNTVAGGQINISSCQITQQ</sequence>
<evidence type="ECO:0000313" key="3">
    <source>
        <dbReference type="Proteomes" id="UP000245908"/>
    </source>
</evidence>
<proteinExistence type="predicted"/>
<evidence type="ECO:0000313" key="2">
    <source>
        <dbReference type="EMBL" id="PVU71277.1"/>
    </source>
</evidence>
<dbReference type="Proteomes" id="UP000245908">
    <property type="component" value="Unassembled WGS sequence"/>
</dbReference>
<protein>
    <submittedName>
        <fullName evidence="2">Uncharacterized protein</fullName>
    </submittedName>
</protein>
<dbReference type="EMBL" id="QEFH01000008">
    <property type="protein sequence ID" value="PVU71277.1"/>
    <property type="molecule type" value="Genomic_DNA"/>
</dbReference>
<name>A0A2T9WTW7_NANST</name>
<keyword evidence="1" id="KW-1133">Transmembrane helix</keyword>
<gene>
    <name evidence="2" type="ORF">DDW05_01410</name>
</gene>
<comment type="caution">
    <text evidence="2">The sequence shown here is derived from an EMBL/GenBank/DDBJ whole genome shotgun (WGS) entry which is preliminary data.</text>
</comment>
<accession>A0A2T9WTW7</accession>
<reference evidence="2 3" key="1">
    <citation type="journal article" date="2015" name="Appl. Environ. Microbiol.">
        <title>Nanoarchaeota, Their Sulfolobales Host, and Nanoarchaeota Virus Distribution across Yellowstone National Park Hot Springs.</title>
        <authorList>
            <person name="Munson-McGee J.H."/>
            <person name="Field E.K."/>
            <person name="Bateson M."/>
            <person name="Rooney C."/>
            <person name="Stepanauskas R."/>
            <person name="Young M.J."/>
        </authorList>
    </citation>
    <scope>NUCLEOTIDE SEQUENCE [LARGE SCALE GENOMIC DNA]</scope>
    <source>
        <strain evidence="2">SCGC AB-777_O03</strain>
    </source>
</reference>
<keyword evidence="1" id="KW-0472">Membrane</keyword>
<evidence type="ECO:0000256" key="1">
    <source>
        <dbReference type="SAM" id="Phobius"/>
    </source>
</evidence>
<feature type="transmembrane region" description="Helical" evidence="1">
    <location>
        <begin position="12"/>
        <end position="33"/>
    </location>
</feature>
<keyword evidence="1" id="KW-0812">Transmembrane</keyword>
<organism evidence="2 3">
    <name type="scientific">Nanobsidianus stetteri</name>
    <dbReference type="NCBI Taxonomy" id="1294122"/>
    <lineage>
        <taxon>Archaea</taxon>
        <taxon>Nanobdellota</taxon>
        <taxon>Candidatus Nanoarchaeia</taxon>
        <taxon>Nanoarchaeales</taxon>
        <taxon>Nanopusillaceae</taxon>
        <taxon>Candidatus Nanobsidianus</taxon>
    </lineage>
</organism>